<dbReference type="PANTHER" id="PTHR11066:SF34">
    <property type="entry name" value="ACYL-COENZYME A THIOESTERASE 8"/>
    <property type="match status" value="1"/>
</dbReference>
<comment type="subunit">
    <text evidence="2">Homotetramer.</text>
</comment>
<gene>
    <name evidence="11" type="primary">tesB</name>
    <name evidence="11" type="ORF">CE139_17965</name>
</gene>
<dbReference type="GO" id="GO:0009062">
    <property type="term" value="P:fatty acid catabolic process"/>
    <property type="evidence" value="ECO:0007669"/>
    <property type="project" value="TreeGrafter"/>
</dbReference>
<dbReference type="SUPFAM" id="SSF54637">
    <property type="entry name" value="Thioesterase/thiol ester dehydrase-isomerase"/>
    <property type="match status" value="2"/>
</dbReference>
<keyword evidence="4" id="KW-0443">Lipid metabolism</keyword>
<dbReference type="Proteomes" id="UP000250579">
    <property type="component" value="Chromosome"/>
</dbReference>
<dbReference type="Pfam" id="PF13622">
    <property type="entry name" value="4HBT_3"/>
    <property type="match status" value="1"/>
</dbReference>
<dbReference type="FunFam" id="2.40.160.210:FF:000001">
    <property type="entry name" value="Acyl-CoA thioesterase II"/>
    <property type="match status" value="1"/>
</dbReference>
<evidence type="ECO:0000259" key="10">
    <source>
        <dbReference type="Pfam" id="PF13622"/>
    </source>
</evidence>
<dbReference type="InterPro" id="IPR049449">
    <property type="entry name" value="TesB_ACOT8-like_N"/>
</dbReference>
<feature type="domain" description="Acyl-CoA thioesterase 2 C-terminal" evidence="9">
    <location>
        <begin position="153"/>
        <end position="281"/>
    </location>
</feature>
<evidence type="ECO:0000256" key="5">
    <source>
        <dbReference type="ARBA" id="ARBA00038894"/>
    </source>
</evidence>
<accession>A0A2Z5A9X1</accession>
<dbReference type="NCBIfam" id="TIGR00189">
    <property type="entry name" value="tesB"/>
    <property type="match status" value="1"/>
</dbReference>
<evidence type="ECO:0000256" key="3">
    <source>
        <dbReference type="ARBA" id="ARBA00022801"/>
    </source>
</evidence>
<evidence type="ECO:0000256" key="8">
    <source>
        <dbReference type="ARBA" id="ARBA00079653"/>
    </source>
</evidence>
<evidence type="ECO:0000256" key="6">
    <source>
        <dbReference type="ARBA" id="ARBA00050943"/>
    </source>
</evidence>
<keyword evidence="3" id="KW-0378">Hydrolase</keyword>
<evidence type="ECO:0000259" key="9">
    <source>
        <dbReference type="Pfam" id="PF02551"/>
    </source>
</evidence>
<feature type="domain" description="Acyl-CoA thioesterase-like N-terminal HotDog" evidence="10">
    <location>
        <begin position="34"/>
        <end position="109"/>
    </location>
</feature>
<comment type="catalytic activity">
    <reaction evidence="6">
        <text>a fatty acyl-CoA + H2O = a fatty acid + CoA + H(+)</text>
        <dbReference type="Rhea" id="RHEA:16781"/>
        <dbReference type="ChEBI" id="CHEBI:15377"/>
        <dbReference type="ChEBI" id="CHEBI:15378"/>
        <dbReference type="ChEBI" id="CHEBI:28868"/>
        <dbReference type="ChEBI" id="CHEBI:57287"/>
        <dbReference type="ChEBI" id="CHEBI:77636"/>
        <dbReference type="EC" id="3.1.2.20"/>
    </reaction>
    <physiologicalReaction direction="left-to-right" evidence="6">
        <dbReference type="Rhea" id="RHEA:16782"/>
    </physiologicalReaction>
</comment>
<dbReference type="GO" id="GO:0005829">
    <property type="term" value="C:cytosol"/>
    <property type="evidence" value="ECO:0007669"/>
    <property type="project" value="TreeGrafter"/>
</dbReference>
<dbReference type="CDD" id="cd03445">
    <property type="entry name" value="Thioesterase_II_repeat2"/>
    <property type="match status" value="1"/>
</dbReference>
<organism evidence="11 12">
    <name type="scientific">Pseudomonas oryzihabitans</name>
    <dbReference type="NCBI Taxonomy" id="47885"/>
    <lineage>
        <taxon>Bacteria</taxon>
        <taxon>Pseudomonadati</taxon>
        <taxon>Pseudomonadota</taxon>
        <taxon>Gammaproteobacteria</taxon>
        <taxon>Pseudomonadales</taxon>
        <taxon>Pseudomonadaceae</taxon>
        <taxon>Pseudomonas</taxon>
    </lineage>
</organism>
<reference evidence="11 12" key="1">
    <citation type="submission" date="2017-06" db="EMBL/GenBank/DDBJ databases">
        <title>Evolution towards high GC content and high-temperature stress adaptation in endophytic Pseudomonas oryzihabitans impacted its plant-growth promoting traits.</title>
        <authorList>
            <person name="Nascimento F.X."/>
        </authorList>
    </citation>
    <scope>NUCLEOTIDE SEQUENCE [LARGE SCALE GENOMIC DNA]</scope>
    <source>
        <strain evidence="11 12">MS8</strain>
    </source>
</reference>
<dbReference type="CDD" id="cd03444">
    <property type="entry name" value="Thioesterase_II_repeat1"/>
    <property type="match status" value="1"/>
</dbReference>
<evidence type="ECO:0000256" key="4">
    <source>
        <dbReference type="ARBA" id="ARBA00023098"/>
    </source>
</evidence>
<dbReference type="Pfam" id="PF02551">
    <property type="entry name" value="Acyl_CoA_thio"/>
    <property type="match status" value="1"/>
</dbReference>
<dbReference type="AlphaFoldDB" id="A0A2Z5A9X1"/>
<evidence type="ECO:0000313" key="12">
    <source>
        <dbReference type="Proteomes" id="UP000250579"/>
    </source>
</evidence>
<evidence type="ECO:0000256" key="1">
    <source>
        <dbReference type="ARBA" id="ARBA00006538"/>
    </source>
</evidence>
<name>A0A2Z5A9X1_9PSED</name>
<evidence type="ECO:0000256" key="2">
    <source>
        <dbReference type="ARBA" id="ARBA00011881"/>
    </source>
</evidence>
<dbReference type="InterPro" id="IPR042171">
    <property type="entry name" value="Acyl-CoA_hotdog"/>
</dbReference>
<dbReference type="STRING" id="47885.APT59_13970"/>
<dbReference type="Gene3D" id="2.40.160.210">
    <property type="entry name" value="Acyl-CoA thioesterase, double hotdog domain"/>
    <property type="match status" value="1"/>
</dbReference>
<protein>
    <recommendedName>
        <fullName evidence="7">Acyl-CoA thioesterase 2</fullName>
        <ecNumber evidence="5">3.1.2.20</ecNumber>
    </recommendedName>
    <alternativeName>
        <fullName evidence="8">Thioesterase II</fullName>
    </alternativeName>
</protein>
<sequence>MSKVLDNLVDLLTLESLAPDLYRGGSQDLGFPQLFGGQVLGQALSAASQTVPVERRVHSLHGYFLRAGSAVEPVTYQVDRIRDGGSFSTRRVTAFQGEQPIFFCSASFHVEEPGFEHQTTMPEVPAPETLQSEIAHAQRYAELIPAPLRDKLLGPRPIEMRPVVFTDPFQPEPTEPVRHVWFRATGDLPDQPALHRYLLAYASDFNLLPSSLLPHGTSFWDRSLQIASLDHAVWFHRDFRLDDWLLYAIDSPWAGGARGLCRGSIYNRAGQLVASVAQEGLIRKRGWGETL</sequence>
<dbReference type="InterPro" id="IPR029069">
    <property type="entry name" value="HotDog_dom_sf"/>
</dbReference>
<dbReference type="EC" id="3.1.2.20" evidence="5"/>
<dbReference type="GO" id="GO:0006637">
    <property type="term" value="P:acyl-CoA metabolic process"/>
    <property type="evidence" value="ECO:0007669"/>
    <property type="project" value="InterPro"/>
</dbReference>
<dbReference type="GO" id="GO:0047617">
    <property type="term" value="F:fatty acyl-CoA hydrolase activity"/>
    <property type="evidence" value="ECO:0007669"/>
    <property type="project" value="UniProtKB-EC"/>
</dbReference>
<evidence type="ECO:0000313" key="11">
    <source>
        <dbReference type="EMBL" id="AXA67625.1"/>
    </source>
</evidence>
<dbReference type="InterPro" id="IPR003703">
    <property type="entry name" value="Acyl_CoA_thio"/>
</dbReference>
<dbReference type="PANTHER" id="PTHR11066">
    <property type="entry name" value="ACYL-COA THIOESTERASE"/>
    <property type="match status" value="1"/>
</dbReference>
<dbReference type="EMBL" id="CP022198">
    <property type="protein sequence ID" value="AXA67625.1"/>
    <property type="molecule type" value="Genomic_DNA"/>
</dbReference>
<comment type="similarity">
    <text evidence="1">Belongs to the C/M/P thioester hydrolase family.</text>
</comment>
<evidence type="ECO:0000256" key="7">
    <source>
        <dbReference type="ARBA" id="ARBA00071120"/>
    </source>
</evidence>
<dbReference type="InterPro" id="IPR025652">
    <property type="entry name" value="TesB_C"/>
</dbReference>
<dbReference type="RefSeq" id="WP_208691717.1">
    <property type="nucleotide sequence ID" value="NZ_CP022198.1"/>
</dbReference>
<proteinExistence type="inferred from homology"/>